<dbReference type="EMBL" id="CP095855">
    <property type="protein sequence ID" value="UPK69798.1"/>
    <property type="molecule type" value="Genomic_DNA"/>
</dbReference>
<dbReference type="RefSeq" id="WP_247812065.1">
    <property type="nucleotide sequence ID" value="NZ_CP095855.1"/>
</dbReference>
<protein>
    <recommendedName>
        <fullName evidence="3">DUF4827 domain-containing protein</fullName>
    </recommendedName>
</protein>
<organism evidence="1 2">
    <name type="scientific">Chitinophaga filiformis</name>
    <name type="common">Myxococcus filiformis</name>
    <name type="synonym">Flexibacter filiformis</name>
    <dbReference type="NCBI Taxonomy" id="104663"/>
    <lineage>
        <taxon>Bacteria</taxon>
        <taxon>Pseudomonadati</taxon>
        <taxon>Bacteroidota</taxon>
        <taxon>Chitinophagia</taxon>
        <taxon>Chitinophagales</taxon>
        <taxon>Chitinophagaceae</taxon>
        <taxon>Chitinophaga</taxon>
    </lineage>
</organism>
<evidence type="ECO:0000313" key="2">
    <source>
        <dbReference type="Proteomes" id="UP000830198"/>
    </source>
</evidence>
<accession>A0ABY4I132</accession>
<name>A0ABY4I132_CHIFI</name>
<keyword evidence="2" id="KW-1185">Reference proteome</keyword>
<dbReference type="Proteomes" id="UP000830198">
    <property type="component" value="Chromosome"/>
</dbReference>
<evidence type="ECO:0008006" key="3">
    <source>
        <dbReference type="Google" id="ProtNLM"/>
    </source>
</evidence>
<sequence>MKKMLILVVICTCVFACSKDDNGTSRNAYSPGDVVSVDETVMYTGTTTIYDKAVIKDYLTRRGRASSYILDASTGAGTHLSSYTLEFQGEKSVLLGNIKTEILGKNDTLMMLAAVDYSEDSPKPNRTVADSLINLVQLGGPASQCPTYYTAPCKYRKQYPVRIVNGQYYFAYVVATVTSTRWESSPFGVPMELTALGYLAGPAMLFDPNVVSKLSQDNSKDTLVVQILRRPLTKQ</sequence>
<proteinExistence type="predicted"/>
<reference evidence="1 2" key="1">
    <citation type="submission" date="2022-04" db="EMBL/GenBank/DDBJ databases">
        <title>The arsenic-methylating capacity of Chitinophaga filiformis YT5 during chitin decomposition.</title>
        <authorList>
            <person name="Chen G."/>
            <person name="Liang Y."/>
        </authorList>
    </citation>
    <scope>NUCLEOTIDE SEQUENCE [LARGE SCALE GENOMIC DNA]</scope>
    <source>
        <strain evidence="1 2">YT5</strain>
    </source>
</reference>
<evidence type="ECO:0000313" key="1">
    <source>
        <dbReference type="EMBL" id="UPK69798.1"/>
    </source>
</evidence>
<gene>
    <name evidence="1" type="ORF">MYF79_00655</name>
</gene>